<comment type="caution">
    <text evidence="1">The sequence shown here is derived from an EMBL/GenBank/DDBJ whole genome shotgun (WGS) entry which is preliminary data.</text>
</comment>
<name>A0A4Y1Z6S3_9BACL</name>
<sequence length="41" mass="4758">MKSNGISTASPYTFLMHLTKIMPYESSTTKRTDILTKMYRL</sequence>
<protein>
    <submittedName>
        <fullName evidence="1">Uncharacterized protein</fullName>
    </submittedName>
</protein>
<dbReference type="EMBL" id="BEXB01000002">
    <property type="protein sequence ID" value="GAY74742.1"/>
    <property type="molecule type" value="Genomic_DNA"/>
</dbReference>
<dbReference type="AlphaFoldDB" id="A0A4Y1Z6S3"/>
<accession>A0A4Y1Z6S3</accession>
<dbReference type="Proteomes" id="UP000319716">
    <property type="component" value="Unassembled WGS sequence"/>
</dbReference>
<evidence type="ECO:0000313" key="2">
    <source>
        <dbReference type="Proteomes" id="UP000319716"/>
    </source>
</evidence>
<proteinExistence type="predicted"/>
<evidence type="ECO:0000313" key="1">
    <source>
        <dbReference type="EMBL" id="GAY74742.1"/>
    </source>
</evidence>
<reference evidence="1 2" key="1">
    <citation type="submission" date="2017-11" db="EMBL/GenBank/DDBJ databases">
        <title>Draft Genome Sequence of Sporolactobacillus inulinus NBRC 111894 Isolated from Koso, a Japanese Sugar-Vegetable Fermented Beverage.</title>
        <authorList>
            <person name="Chiou T.Y."/>
            <person name="Oshima K."/>
            <person name="Suda W."/>
            <person name="Hattori M."/>
            <person name="Takahashi T."/>
        </authorList>
    </citation>
    <scope>NUCLEOTIDE SEQUENCE [LARGE SCALE GENOMIC DNA]</scope>
    <source>
        <strain evidence="1 2">NBRC111894</strain>
    </source>
</reference>
<gene>
    <name evidence="1" type="ORF">NBRC111894_296</name>
</gene>
<organism evidence="1 2">
    <name type="scientific">Sporolactobacillus inulinus</name>
    <dbReference type="NCBI Taxonomy" id="2078"/>
    <lineage>
        <taxon>Bacteria</taxon>
        <taxon>Bacillati</taxon>
        <taxon>Bacillota</taxon>
        <taxon>Bacilli</taxon>
        <taxon>Bacillales</taxon>
        <taxon>Sporolactobacillaceae</taxon>
        <taxon>Sporolactobacillus</taxon>
    </lineage>
</organism>